<keyword evidence="2" id="KW-0805">Transcription regulation</keyword>
<dbReference type="GO" id="GO:0006355">
    <property type="term" value="P:regulation of DNA-templated transcription"/>
    <property type="evidence" value="ECO:0007669"/>
    <property type="project" value="InterPro"/>
</dbReference>
<dbReference type="PROSITE" id="PS50888">
    <property type="entry name" value="BHLH"/>
    <property type="match status" value="1"/>
</dbReference>
<dbReference type="Gene3D" id="4.10.280.10">
    <property type="entry name" value="Helix-loop-helix DNA-binding domain"/>
    <property type="match status" value="1"/>
</dbReference>
<name>A0A8D9G6G5_BRACM</name>
<reference evidence="6 7" key="1">
    <citation type="submission" date="2021-07" db="EMBL/GenBank/DDBJ databases">
        <authorList>
            <consortium name="Genoscope - CEA"/>
            <person name="William W."/>
        </authorList>
    </citation>
    <scope>NUCLEOTIDE SEQUENCE [LARGE SCALE GENOMIC DNA]</scope>
</reference>
<dbReference type="InterPro" id="IPR011598">
    <property type="entry name" value="bHLH_dom"/>
</dbReference>
<evidence type="ECO:0000256" key="1">
    <source>
        <dbReference type="ARBA" id="ARBA00004123"/>
    </source>
</evidence>
<proteinExistence type="predicted"/>
<dbReference type="InterPro" id="IPR024097">
    <property type="entry name" value="bHLH_ZIP_TF"/>
</dbReference>
<gene>
    <name evidence="6" type="ORF">BRAPAZ1V2_A06P33050.2</name>
</gene>
<sequence>MFFGRENLSHIPHPLTASRCRFSFHSLCETLRVKSSCLIHSIPPPPPLCVFKAFFKLRGGVVRREKISEMLTLLQDLVPGSSRITGKAVSLDEIINYVQSLERQVELLYMKLATINPRMESNRNALIYP</sequence>
<dbReference type="InterPro" id="IPR036638">
    <property type="entry name" value="HLH_DNA-bd_sf"/>
</dbReference>
<dbReference type="GO" id="GO:0005634">
    <property type="term" value="C:nucleus"/>
    <property type="evidence" value="ECO:0007669"/>
    <property type="project" value="UniProtKB-SubCell"/>
</dbReference>
<accession>A0A8D9G6G5</accession>
<dbReference type="Gramene" id="A06p33050.2_BraZ1">
    <property type="protein sequence ID" value="A06p33050.2_BraZ1.CDS"/>
    <property type="gene ID" value="A06g33050.2_BraZ1"/>
</dbReference>
<dbReference type="GO" id="GO:0046983">
    <property type="term" value="F:protein dimerization activity"/>
    <property type="evidence" value="ECO:0007669"/>
    <property type="project" value="InterPro"/>
</dbReference>
<protein>
    <recommendedName>
        <fullName evidence="5">BHLH domain-containing protein</fullName>
    </recommendedName>
</protein>
<evidence type="ECO:0000256" key="4">
    <source>
        <dbReference type="ARBA" id="ARBA00023242"/>
    </source>
</evidence>
<dbReference type="SUPFAM" id="SSF47459">
    <property type="entry name" value="HLH, helix-loop-helix DNA-binding domain"/>
    <property type="match status" value="1"/>
</dbReference>
<dbReference type="EMBL" id="LS974622">
    <property type="protein sequence ID" value="CAG7871065.1"/>
    <property type="molecule type" value="Genomic_DNA"/>
</dbReference>
<organism evidence="6 7">
    <name type="scientific">Brassica campestris</name>
    <name type="common">Field mustard</name>
    <dbReference type="NCBI Taxonomy" id="3711"/>
    <lineage>
        <taxon>Eukaryota</taxon>
        <taxon>Viridiplantae</taxon>
        <taxon>Streptophyta</taxon>
        <taxon>Embryophyta</taxon>
        <taxon>Tracheophyta</taxon>
        <taxon>Spermatophyta</taxon>
        <taxon>Magnoliopsida</taxon>
        <taxon>eudicotyledons</taxon>
        <taxon>Gunneridae</taxon>
        <taxon>Pentapetalae</taxon>
        <taxon>rosids</taxon>
        <taxon>malvids</taxon>
        <taxon>Brassicales</taxon>
        <taxon>Brassicaceae</taxon>
        <taxon>Brassiceae</taxon>
        <taxon>Brassica</taxon>
    </lineage>
</organism>
<evidence type="ECO:0000313" key="7">
    <source>
        <dbReference type="Proteomes" id="UP000694005"/>
    </source>
</evidence>
<evidence type="ECO:0000313" key="6">
    <source>
        <dbReference type="EMBL" id="CAG7871065.1"/>
    </source>
</evidence>
<comment type="subcellular location">
    <subcellularLocation>
        <location evidence="1">Nucleus</location>
    </subcellularLocation>
</comment>
<keyword evidence="3" id="KW-0804">Transcription</keyword>
<feature type="domain" description="BHLH" evidence="5">
    <location>
        <begin position="51"/>
        <end position="101"/>
    </location>
</feature>
<evidence type="ECO:0000256" key="3">
    <source>
        <dbReference type="ARBA" id="ARBA00023163"/>
    </source>
</evidence>
<evidence type="ECO:0000259" key="5">
    <source>
        <dbReference type="PROSITE" id="PS50888"/>
    </source>
</evidence>
<dbReference type="PANTHER" id="PTHR12565:SF444">
    <property type="entry name" value="TRANSCRIPTION FACTOR BHLH62-RELATED"/>
    <property type="match status" value="1"/>
</dbReference>
<dbReference type="AlphaFoldDB" id="A0A8D9G6G5"/>
<dbReference type="Proteomes" id="UP000694005">
    <property type="component" value="Chromosome A06"/>
</dbReference>
<keyword evidence="4" id="KW-0539">Nucleus</keyword>
<evidence type="ECO:0000256" key="2">
    <source>
        <dbReference type="ARBA" id="ARBA00023015"/>
    </source>
</evidence>
<dbReference type="PANTHER" id="PTHR12565">
    <property type="entry name" value="STEROL REGULATORY ELEMENT-BINDING PROTEIN"/>
    <property type="match status" value="1"/>
</dbReference>